<evidence type="ECO:0000313" key="1">
    <source>
        <dbReference type="EMBL" id="EKC46983.1"/>
    </source>
</evidence>
<gene>
    <name evidence="1" type="ORF">OBE_15943</name>
</gene>
<keyword evidence="1" id="KW-0378">Hydrolase</keyword>
<dbReference type="GO" id="GO:0008237">
    <property type="term" value="F:metallopeptidase activity"/>
    <property type="evidence" value="ECO:0007669"/>
    <property type="project" value="UniProtKB-KW"/>
</dbReference>
<organism evidence="1">
    <name type="scientific">human gut metagenome</name>
    <dbReference type="NCBI Taxonomy" id="408170"/>
    <lineage>
        <taxon>unclassified sequences</taxon>
        <taxon>metagenomes</taxon>
        <taxon>organismal metagenomes</taxon>
    </lineage>
</organism>
<accession>K1RNP1</accession>
<keyword evidence="1" id="KW-0482">Metalloprotease</keyword>
<name>K1RNP1_9ZZZZ</name>
<proteinExistence type="predicted"/>
<comment type="caution">
    <text evidence="1">The sequence shown here is derived from an EMBL/GenBank/DDBJ whole genome shotgun (WGS) entry which is preliminary data.</text>
</comment>
<reference evidence="1" key="1">
    <citation type="journal article" date="2013" name="Environ. Microbiol.">
        <title>Microbiota from the distal guts of lean and obese adolescents exhibit partial functional redundancy besides clear differences in community structure.</title>
        <authorList>
            <person name="Ferrer M."/>
            <person name="Ruiz A."/>
            <person name="Lanza F."/>
            <person name="Haange S.B."/>
            <person name="Oberbach A."/>
            <person name="Till H."/>
            <person name="Bargiela R."/>
            <person name="Campoy C."/>
            <person name="Segura M.T."/>
            <person name="Richter M."/>
            <person name="von Bergen M."/>
            <person name="Seifert J."/>
            <person name="Suarez A."/>
        </authorList>
    </citation>
    <scope>NUCLEOTIDE SEQUENCE</scope>
</reference>
<dbReference type="GO" id="GO:0006508">
    <property type="term" value="P:proteolysis"/>
    <property type="evidence" value="ECO:0007669"/>
    <property type="project" value="UniProtKB-KW"/>
</dbReference>
<dbReference type="EMBL" id="AJWZ01010957">
    <property type="protein sequence ID" value="EKC46983.1"/>
    <property type="molecule type" value="Genomic_DNA"/>
</dbReference>
<protein>
    <submittedName>
        <fullName evidence="1">ATP-dependent metalloprotease FtsH</fullName>
    </submittedName>
</protein>
<sequence length="63" mass="6843">MKSLKARPNTTAGTVPTTISDFVDEYNAANPDAPMVFDYVAAKTSIPWLEIIFYVAMIGSIGM</sequence>
<dbReference type="AlphaFoldDB" id="K1RNP1"/>
<feature type="non-terminal residue" evidence="1">
    <location>
        <position position="63"/>
    </location>
</feature>
<keyword evidence="1" id="KW-0645">Protease</keyword>